<proteinExistence type="predicted"/>
<sequence length="261" mass="29428">MKQCILVVSFGTSYHETRKKTIGQIEHTIAEQFPDYEVRRAFTSGMIIKKLEREGVFVDDVDTALRKLAEEGFEKVIVQPTHMMNGEEYDNVRRSVERCAGTFKQVLFGTPVLTSSQDYSQLVQAVMPAVSEAADEDTAVVFMGHGTRHYADSAYAALDYRFKTEGHPNVFVGTVEGYPDIDTLVEKLHAYQPKRVVMYPLMVVAGDHATNDMAGDGEDSWKCIFQKEGYQVDCVVRGLGELESFRNIFVEHIKEARPLNV</sequence>
<dbReference type="InterPro" id="IPR010388">
    <property type="entry name" value="Anaerobic_Co-chelatase"/>
</dbReference>
<protein>
    <submittedName>
        <fullName evidence="3">Sirohydrochlorin cobaltochelatase</fullName>
    </submittedName>
</protein>
<name>A0A9D1KY50_9FIRM</name>
<dbReference type="CDD" id="cd03412">
    <property type="entry name" value="CbiK_N"/>
    <property type="match status" value="1"/>
</dbReference>
<dbReference type="GO" id="GO:0016852">
    <property type="term" value="F:sirohydrochlorin cobaltochelatase activity"/>
    <property type="evidence" value="ECO:0007669"/>
    <property type="project" value="InterPro"/>
</dbReference>
<dbReference type="Pfam" id="PF06180">
    <property type="entry name" value="CbiK"/>
    <property type="match status" value="1"/>
</dbReference>
<feature type="binding site" evidence="2">
    <location>
        <position position="176"/>
    </location>
    <ligand>
        <name>Co(2+)</name>
        <dbReference type="ChEBI" id="CHEBI:48828"/>
    </ligand>
</feature>
<reference evidence="3" key="1">
    <citation type="submission" date="2020-10" db="EMBL/GenBank/DDBJ databases">
        <authorList>
            <person name="Gilroy R."/>
        </authorList>
    </citation>
    <scope>NUCLEOTIDE SEQUENCE</scope>
    <source>
        <strain evidence="3">CHK187-14744</strain>
    </source>
</reference>
<evidence type="ECO:0000256" key="2">
    <source>
        <dbReference type="PIRSR" id="PIRSR033579-3"/>
    </source>
</evidence>
<dbReference type="InterPro" id="IPR050963">
    <property type="entry name" value="Sirohydro_Cobaltochel/CbiX"/>
</dbReference>
<evidence type="ECO:0000313" key="4">
    <source>
        <dbReference type="Proteomes" id="UP000824164"/>
    </source>
</evidence>
<dbReference type="PANTHER" id="PTHR33542:SF3">
    <property type="entry name" value="SIROHYDROCHLORIN FERROCHELATASE, CHLOROPLASTIC"/>
    <property type="match status" value="1"/>
</dbReference>
<dbReference type="Gene3D" id="3.40.50.1400">
    <property type="match status" value="2"/>
</dbReference>
<evidence type="ECO:0000256" key="1">
    <source>
        <dbReference type="PIRSR" id="PIRSR033579-1"/>
    </source>
</evidence>
<dbReference type="AlphaFoldDB" id="A0A9D1KY50"/>
<feature type="active site" description="Proton acceptor" evidence="1">
    <location>
        <position position="145"/>
    </location>
</feature>
<accession>A0A9D1KY50</accession>
<dbReference type="PANTHER" id="PTHR33542">
    <property type="entry name" value="SIROHYDROCHLORIN FERROCHELATASE, CHLOROPLASTIC"/>
    <property type="match status" value="1"/>
</dbReference>
<keyword evidence="2" id="KW-0170">Cobalt</keyword>
<dbReference type="PIRSF" id="PIRSF033579">
    <property type="entry name" value="Anaer_Co_chel"/>
    <property type="match status" value="1"/>
</dbReference>
<dbReference type="Proteomes" id="UP000824164">
    <property type="component" value="Unassembled WGS sequence"/>
</dbReference>
<evidence type="ECO:0000313" key="3">
    <source>
        <dbReference type="EMBL" id="HIU03424.1"/>
    </source>
</evidence>
<gene>
    <name evidence="3" type="ORF">IAB63_09260</name>
</gene>
<dbReference type="CDD" id="cd03413">
    <property type="entry name" value="CbiK_C"/>
    <property type="match status" value="1"/>
</dbReference>
<dbReference type="SUPFAM" id="SSF53800">
    <property type="entry name" value="Chelatase"/>
    <property type="match status" value="1"/>
</dbReference>
<feature type="binding site" evidence="2">
    <location>
        <position position="208"/>
    </location>
    <ligand>
        <name>Co(2+)</name>
        <dbReference type="ChEBI" id="CHEBI:48828"/>
    </ligand>
</feature>
<dbReference type="EMBL" id="DVLT01000055">
    <property type="protein sequence ID" value="HIU03424.1"/>
    <property type="molecule type" value="Genomic_DNA"/>
</dbReference>
<organism evidence="3 4">
    <name type="scientific">Candidatus Onthocola gallistercoris</name>
    <dbReference type="NCBI Taxonomy" id="2840876"/>
    <lineage>
        <taxon>Bacteria</taxon>
        <taxon>Bacillati</taxon>
        <taxon>Bacillota</taxon>
        <taxon>Bacilli</taxon>
        <taxon>Candidatus Onthocola</taxon>
    </lineage>
</organism>
<feature type="binding site" evidence="2">
    <location>
        <position position="145"/>
    </location>
    <ligand>
        <name>Co(2+)</name>
        <dbReference type="ChEBI" id="CHEBI:48828"/>
    </ligand>
</feature>
<dbReference type="GO" id="GO:0046872">
    <property type="term" value="F:metal ion binding"/>
    <property type="evidence" value="ECO:0007669"/>
    <property type="project" value="UniProtKB-KW"/>
</dbReference>
<reference evidence="3" key="2">
    <citation type="journal article" date="2021" name="PeerJ">
        <title>Extensive microbial diversity within the chicken gut microbiome revealed by metagenomics and culture.</title>
        <authorList>
            <person name="Gilroy R."/>
            <person name="Ravi A."/>
            <person name="Getino M."/>
            <person name="Pursley I."/>
            <person name="Horton D.L."/>
            <person name="Alikhan N.F."/>
            <person name="Baker D."/>
            <person name="Gharbi K."/>
            <person name="Hall N."/>
            <person name="Watson M."/>
            <person name="Adriaenssens E.M."/>
            <person name="Foster-Nyarko E."/>
            <person name="Jarju S."/>
            <person name="Secka A."/>
            <person name="Antonio M."/>
            <person name="Oren A."/>
            <person name="Chaudhuri R.R."/>
            <person name="La Ragione R."/>
            <person name="Hildebrand F."/>
            <person name="Pallen M.J."/>
        </authorList>
    </citation>
    <scope>NUCLEOTIDE SEQUENCE</scope>
    <source>
        <strain evidence="3">CHK187-14744</strain>
    </source>
</reference>
<comment type="caution">
    <text evidence="3">The sequence shown here is derived from an EMBL/GenBank/DDBJ whole genome shotgun (WGS) entry which is preliminary data.</text>
</comment>
<keyword evidence="2" id="KW-0479">Metal-binding</keyword>
<dbReference type="GO" id="GO:0019251">
    <property type="term" value="P:anaerobic cobalamin biosynthetic process"/>
    <property type="evidence" value="ECO:0007669"/>
    <property type="project" value="InterPro"/>
</dbReference>